<dbReference type="EMBL" id="JASSZA010000012">
    <property type="protein sequence ID" value="KAK2097034.1"/>
    <property type="molecule type" value="Genomic_DNA"/>
</dbReference>
<feature type="region of interest" description="Disordered" evidence="1">
    <location>
        <begin position="336"/>
        <end position="370"/>
    </location>
</feature>
<feature type="compositionally biased region" description="Low complexity" evidence="1">
    <location>
        <begin position="352"/>
        <end position="370"/>
    </location>
</feature>
<comment type="caution">
    <text evidence="2">The sequence shown here is derived from an EMBL/GenBank/DDBJ whole genome shotgun (WGS) entry which is preliminary data.</text>
</comment>
<dbReference type="Proteomes" id="UP001266305">
    <property type="component" value="Unassembled WGS sequence"/>
</dbReference>
<proteinExistence type="predicted"/>
<reference evidence="2 3" key="1">
    <citation type="submission" date="2023-05" db="EMBL/GenBank/DDBJ databases">
        <title>B98-5 Cell Line De Novo Hybrid Assembly: An Optical Mapping Approach.</title>
        <authorList>
            <person name="Kananen K."/>
            <person name="Auerbach J.A."/>
            <person name="Kautto E."/>
            <person name="Blachly J.S."/>
        </authorList>
    </citation>
    <scope>NUCLEOTIDE SEQUENCE [LARGE SCALE GENOMIC DNA]</scope>
    <source>
        <strain evidence="2">B95-8</strain>
        <tissue evidence="2">Cell line</tissue>
    </source>
</reference>
<feature type="compositionally biased region" description="Polar residues" evidence="1">
    <location>
        <begin position="34"/>
        <end position="47"/>
    </location>
</feature>
<gene>
    <name evidence="2" type="ORF">P7K49_026068</name>
</gene>
<feature type="region of interest" description="Disordered" evidence="1">
    <location>
        <begin position="1"/>
        <end position="47"/>
    </location>
</feature>
<name>A0ABQ9UIZ9_SAGOE</name>
<protein>
    <submittedName>
        <fullName evidence="2">Uncharacterized protein</fullName>
    </submittedName>
</protein>
<keyword evidence="3" id="KW-1185">Reference proteome</keyword>
<organism evidence="2 3">
    <name type="scientific">Saguinus oedipus</name>
    <name type="common">Cotton-top tamarin</name>
    <name type="synonym">Oedipomidas oedipus</name>
    <dbReference type="NCBI Taxonomy" id="9490"/>
    <lineage>
        <taxon>Eukaryota</taxon>
        <taxon>Metazoa</taxon>
        <taxon>Chordata</taxon>
        <taxon>Craniata</taxon>
        <taxon>Vertebrata</taxon>
        <taxon>Euteleostomi</taxon>
        <taxon>Mammalia</taxon>
        <taxon>Eutheria</taxon>
        <taxon>Euarchontoglires</taxon>
        <taxon>Primates</taxon>
        <taxon>Haplorrhini</taxon>
        <taxon>Platyrrhini</taxon>
        <taxon>Cebidae</taxon>
        <taxon>Callitrichinae</taxon>
        <taxon>Saguinus</taxon>
    </lineage>
</organism>
<feature type="region of interest" description="Disordered" evidence="1">
    <location>
        <begin position="92"/>
        <end position="117"/>
    </location>
</feature>
<feature type="compositionally biased region" description="Polar residues" evidence="1">
    <location>
        <begin position="13"/>
        <end position="22"/>
    </location>
</feature>
<accession>A0ABQ9UIZ9</accession>
<evidence type="ECO:0000313" key="2">
    <source>
        <dbReference type="EMBL" id="KAK2097034.1"/>
    </source>
</evidence>
<evidence type="ECO:0000256" key="1">
    <source>
        <dbReference type="SAM" id="MobiDB-lite"/>
    </source>
</evidence>
<evidence type="ECO:0000313" key="3">
    <source>
        <dbReference type="Proteomes" id="UP001266305"/>
    </source>
</evidence>
<sequence>MASYFSLRRSGQDFPSSQTKRSGGNVKLEKCLSTAGSGQDFPSSQKSGEFVDFTMEVGGVTSLRGRIAPSTDLPMGVLNSHSVGSVMSVCAGDPQMRAPASTSSDPRGSQPPTPALRPAQSFFALSNNSLNQERLSKLCWVSHPEAASHQLQQKGSGVPCTPRHHRRGLGRCSLAPVPPPSDPVPCISGRFCSVIPTWLVGVDGHSPRMKGTGLLRISLWGHVGGCAGRSRSGSGAATGVQSAKSRTPRSAALGFGGAGSALFPGRRVFLCQPLNREQIAALKPRTFFKSSFTVTYTLNSRFSLSRCPKGRRDCPSKRLRGWHLAWDALHEDSTATPHHYGRGDHSRGPTHTGTLGPAPSPGPAGATVVT</sequence>